<accession>A0A6F9DUX1</accession>
<keyword evidence="6" id="KW-0445">Lipid transport</keyword>
<dbReference type="Gene3D" id="3.30.530.20">
    <property type="match status" value="1"/>
</dbReference>
<dbReference type="InterPro" id="IPR023393">
    <property type="entry name" value="START-like_dom_sf"/>
</dbReference>
<dbReference type="SMART" id="SM00234">
    <property type="entry name" value="START"/>
    <property type="match status" value="1"/>
</dbReference>
<evidence type="ECO:0000256" key="2">
    <source>
        <dbReference type="ARBA" id="ARBA00022448"/>
    </source>
</evidence>
<keyword evidence="4" id="KW-0597">Phosphoprotein</keyword>
<comment type="subunit">
    <text evidence="8">Interacts with ACOT13/THEM2.</text>
</comment>
<sequence length="252" mass="29632">MTFKNEQYKNAAKELDNPDLDGWEFVVESHGIKIYRFLRQPSGLYEYKVIGVANIKAETCAEVYMDIAYRKTWDSYVKELTYISKANPTVIYWEVDYPWPMSNRDYVFLREMDVCTDGDKKVWTILGRSAKANELSQRKVFHCLYFFLRCFITDKFYVNVTNLCFSSAKANELSQRQQVDEKKGVIRVRDYEQSMVIRENQNGTSQIFMHYYDDPRGMIPTMVVNWAAKTGVPGFLTTLEEACKIYDKTRNK</sequence>
<protein>
    <recommendedName>
        <fullName evidence="9">Phosphatidylcholine transfer protein</fullName>
    </recommendedName>
    <alternativeName>
        <fullName evidence="11">START domain-containing protein 2</fullName>
    </alternativeName>
    <alternativeName>
        <fullName evidence="10">StAR-related lipid transfer protein 2</fullName>
    </alternativeName>
</protein>
<evidence type="ECO:0000256" key="8">
    <source>
        <dbReference type="ARBA" id="ARBA00063535"/>
    </source>
</evidence>
<evidence type="ECO:0000256" key="5">
    <source>
        <dbReference type="ARBA" id="ARBA00022990"/>
    </source>
</evidence>
<evidence type="ECO:0000256" key="10">
    <source>
        <dbReference type="ARBA" id="ARBA00077188"/>
    </source>
</evidence>
<evidence type="ECO:0000313" key="13">
    <source>
        <dbReference type="EMBL" id="CAB3266810.1"/>
    </source>
</evidence>
<dbReference type="AlphaFoldDB" id="A0A6F9DUX1"/>
<dbReference type="Pfam" id="PF01852">
    <property type="entry name" value="START"/>
    <property type="match status" value="2"/>
</dbReference>
<keyword evidence="3" id="KW-0963">Cytoplasm</keyword>
<evidence type="ECO:0000256" key="7">
    <source>
        <dbReference type="ARBA" id="ARBA00023121"/>
    </source>
</evidence>
<dbReference type="GO" id="GO:0031210">
    <property type="term" value="F:phosphatidylcholine binding"/>
    <property type="evidence" value="ECO:0007669"/>
    <property type="project" value="TreeGrafter"/>
</dbReference>
<evidence type="ECO:0000256" key="9">
    <source>
        <dbReference type="ARBA" id="ARBA00069061"/>
    </source>
</evidence>
<keyword evidence="2" id="KW-0813">Transport</keyword>
<dbReference type="FunFam" id="3.30.530.20:FF:000017">
    <property type="entry name" value="Phosphatidylcholine transfer protein, putative"/>
    <property type="match status" value="1"/>
</dbReference>
<dbReference type="InterPro" id="IPR002913">
    <property type="entry name" value="START_lipid-bd_dom"/>
</dbReference>
<gene>
    <name evidence="13" type="primary">Taok2-002</name>
</gene>
<evidence type="ECO:0000256" key="11">
    <source>
        <dbReference type="ARBA" id="ARBA00079049"/>
    </source>
</evidence>
<evidence type="ECO:0000256" key="6">
    <source>
        <dbReference type="ARBA" id="ARBA00023055"/>
    </source>
</evidence>
<dbReference type="PROSITE" id="PS50848">
    <property type="entry name" value="START"/>
    <property type="match status" value="1"/>
</dbReference>
<comment type="subcellular location">
    <subcellularLocation>
        <location evidence="1">Cytoplasm</location>
    </subcellularLocation>
</comment>
<dbReference type="GO" id="GO:0008525">
    <property type="term" value="F:phosphatidylcholine transporter activity"/>
    <property type="evidence" value="ECO:0007669"/>
    <property type="project" value="TreeGrafter"/>
</dbReference>
<evidence type="ECO:0000256" key="3">
    <source>
        <dbReference type="ARBA" id="ARBA00022490"/>
    </source>
</evidence>
<dbReference type="PANTHER" id="PTHR19308:SF39">
    <property type="entry name" value="PHOSPHATIDYLCHOLINE TRANSFER PROTEIN"/>
    <property type="match status" value="1"/>
</dbReference>
<dbReference type="InterPro" id="IPR051213">
    <property type="entry name" value="START_lipid_transfer"/>
</dbReference>
<reference evidence="13" key="1">
    <citation type="submission" date="2020-04" db="EMBL/GenBank/DDBJ databases">
        <authorList>
            <person name="Neveu A P."/>
        </authorList>
    </citation>
    <scope>NUCLEOTIDE SEQUENCE</scope>
    <source>
        <tissue evidence="13">Whole embryo</tissue>
    </source>
</reference>
<dbReference type="SUPFAM" id="SSF55961">
    <property type="entry name" value="Bet v1-like"/>
    <property type="match status" value="1"/>
</dbReference>
<dbReference type="GO" id="GO:0005829">
    <property type="term" value="C:cytosol"/>
    <property type="evidence" value="ECO:0007669"/>
    <property type="project" value="UniProtKB-ARBA"/>
</dbReference>
<dbReference type="EMBL" id="LR790948">
    <property type="protein sequence ID" value="CAB3266810.1"/>
    <property type="molecule type" value="mRNA"/>
</dbReference>
<name>A0A6F9DUX1_9ASCI</name>
<evidence type="ECO:0000256" key="4">
    <source>
        <dbReference type="ARBA" id="ARBA00022553"/>
    </source>
</evidence>
<evidence type="ECO:0000259" key="12">
    <source>
        <dbReference type="PROSITE" id="PS50848"/>
    </source>
</evidence>
<keyword evidence="5" id="KW-0007">Acetylation</keyword>
<proteinExistence type="evidence at transcript level"/>
<keyword evidence="7" id="KW-0446">Lipid-binding</keyword>
<feature type="domain" description="START" evidence="12">
    <location>
        <begin position="21"/>
        <end position="248"/>
    </location>
</feature>
<organism evidence="13">
    <name type="scientific">Phallusia mammillata</name>
    <dbReference type="NCBI Taxonomy" id="59560"/>
    <lineage>
        <taxon>Eukaryota</taxon>
        <taxon>Metazoa</taxon>
        <taxon>Chordata</taxon>
        <taxon>Tunicata</taxon>
        <taxon>Ascidiacea</taxon>
        <taxon>Phlebobranchia</taxon>
        <taxon>Ascidiidae</taxon>
        <taxon>Phallusia</taxon>
    </lineage>
</organism>
<evidence type="ECO:0000256" key="1">
    <source>
        <dbReference type="ARBA" id="ARBA00004496"/>
    </source>
</evidence>
<dbReference type="PANTHER" id="PTHR19308">
    <property type="entry name" value="PHOSPHATIDYLCHOLINE TRANSFER PROTEIN"/>
    <property type="match status" value="1"/>
</dbReference>